<dbReference type="OrthoDB" id="9806396at2"/>
<dbReference type="InterPro" id="IPR036419">
    <property type="entry name" value="Ribosomal_S3_C_sf"/>
</dbReference>
<keyword evidence="3 8" id="KW-0694">RNA-binding</keyword>
<dbReference type="PANTHER" id="PTHR11760">
    <property type="entry name" value="30S/40S RIBOSOMAL PROTEIN S3"/>
    <property type="match status" value="1"/>
</dbReference>
<dbReference type="InterPro" id="IPR005704">
    <property type="entry name" value="Ribosomal_uS3_bac-typ"/>
</dbReference>
<dbReference type="SUPFAM" id="SSF54821">
    <property type="entry name" value="Ribosomal protein S3 C-terminal domain"/>
    <property type="match status" value="1"/>
</dbReference>
<dbReference type="SMART" id="SM00322">
    <property type="entry name" value="KH"/>
    <property type="match status" value="1"/>
</dbReference>
<comment type="similarity">
    <text evidence="1 8">Belongs to the universal ribosomal protein uS3 family.</text>
</comment>
<gene>
    <name evidence="8" type="primary">rpsC</name>
    <name evidence="10" type="ORF">UABAM_03959</name>
</gene>
<keyword evidence="11" id="KW-1185">Reference proteome</keyword>
<evidence type="ECO:0000256" key="3">
    <source>
        <dbReference type="ARBA" id="ARBA00022884"/>
    </source>
</evidence>
<dbReference type="Gene3D" id="3.30.300.20">
    <property type="match status" value="1"/>
</dbReference>
<evidence type="ECO:0000256" key="1">
    <source>
        <dbReference type="ARBA" id="ARBA00010761"/>
    </source>
</evidence>
<dbReference type="NCBIfam" id="TIGR01009">
    <property type="entry name" value="rpsC_bact"/>
    <property type="match status" value="1"/>
</dbReference>
<dbReference type="GO" id="GO:0006412">
    <property type="term" value="P:translation"/>
    <property type="evidence" value="ECO:0007669"/>
    <property type="project" value="UniProtKB-UniRule"/>
</dbReference>
<dbReference type="Pfam" id="PF00189">
    <property type="entry name" value="Ribosomal_S3_C"/>
    <property type="match status" value="1"/>
</dbReference>
<dbReference type="PROSITE" id="PS50084">
    <property type="entry name" value="KH_TYPE_1"/>
    <property type="match status" value="1"/>
</dbReference>
<dbReference type="InterPro" id="IPR004044">
    <property type="entry name" value="KH_dom_type_2"/>
</dbReference>
<dbReference type="InterPro" id="IPR009019">
    <property type="entry name" value="KH_sf_prok-type"/>
</dbReference>
<keyword evidence="2 8" id="KW-0699">rRNA-binding</keyword>
<dbReference type="GO" id="GO:0003735">
    <property type="term" value="F:structural constituent of ribosome"/>
    <property type="evidence" value="ECO:0007669"/>
    <property type="project" value="InterPro"/>
</dbReference>
<dbReference type="EMBL" id="AP019860">
    <property type="protein sequence ID" value="BBM85585.1"/>
    <property type="molecule type" value="Genomic_DNA"/>
</dbReference>
<comment type="function">
    <text evidence="6 8">Binds the lower part of the 30S subunit head. Binds mRNA in the 70S ribosome, positioning it for translation.</text>
</comment>
<dbReference type="InterPro" id="IPR001351">
    <property type="entry name" value="Ribosomal_uS3_C"/>
</dbReference>
<keyword evidence="4 8" id="KW-0689">Ribosomal protein</keyword>
<dbReference type="KEGG" id="uam:UABAM_03959"/>
<evidence type="ECO:0000256" key="8">
    <source>
        <dbReference type="HAMAP-Rule" id="MF_01309"/>
    </source>
</evidence>
<dbReference type="Pfam" id="PF07650">
    <property type="entry name" value="KH_2"/>
    <property type="match status" value="1"/>
</dbReference>
<evidence type="ECO:0000313" key="10">
    <source>
        <dbReference type="EMBL" id="BBM85585.1"/>
    </source>
</evidence>
<proteinExistence type="inferred from homology"/>
<dbReference type="PROSITE" id="PS50823">
    <property type="entry name" value="KH_TYPE_2"/>
    <property type="match status" value="1"/>
</dbReference>
<name>A0A5S9IRY8_UABAM</name>
<organism evidence="10 11">
    <name type="scientific">Uabimicrobium amorphum</name>
    <dbReference type="NCBI Taxonomy" id="2596890"/>
    <lineage>
        <taxon>Bacteria</taxon>
        <taxon>Pseudomonadati</taxon>
        <taxon>Planctomycetota</taxon>
        <taxon>Candidatus Uabimicrobiia</taxon>
        <taxon>Candidatus Uabimicrobiales</taxon>
        <taxon>Candidatus Uabimicrobiaceae</taxon>
        <taxon>Candidatus Uabimicrobium</taxon>
    </lineage>
</organism>
<accession>A0A5S9IRY8</accession>
<dbReference type="Proteomes" id="UP000326354">
    <property type="component" value="Chromosome"/>
</dbReference>
<protein>
    <recommendedName>
        <fullName evidence="7 8">Small ribosomal subunit protein uS3</fullName>
    </recommendedName>
</protein>
<dbReference type="Gene3D" id="3.30.1140.32">
    <property type="entry name" value="Ribosomal protein S3, C-terminal domain"/>
    <property type="match status" value="1"/>
</dbReference>
<evidence type="ECO:0000313" key="11">
    <source>
        <dbReference type="Proteomes" id="UP000326354"/>
    </source>
</evidence>
<dbReference type="InterPro" id="IPR057258">
    <property type="entry name" value="Ribosomal_uS3"/>
</dbReference>
<dbReference type="CDD" id="cd02412">
    <property type="entry name" value="KH-II_30S_S3"/>
    <property type="match status" value="1"/>
</dbReference>
<dbReference type="GO" id="GO:0019843">
    <property type="term" value="F:rRNA binding"/>
    <property type="evidence" value="ECO:0007669"/>
    <property type="project" value="UniProtKB-UniRule"/>
</dbReference>
<dbReference type="InterPro" id="IPR015946">
    <property type="entry name" value="KH_dom-like_a/b"/>
</dbReference>
<dbReference type="AlphaFoldDB" id="A0A5S9IRY8"/>
<evidence type="ECO:0000256" key="5">
    <source>
        <dbReference type="ARBA" id="ARBA00023274"/>
    </source>
</evidence>
<evidence type="ECO:0000256" key="4">
    <source>
        <dbReference type="ARBA" id="ARBA00022980"/>
    </source>
</evidence>
<evidence type="ECO:0000256" key="7">
    <source>
        <dbReference type="ARBA" id="ARBA00035257"/>
    </source>
</evidence>
<dbReference type="SUPFAM" id="SSF54814">
    <property type="entry name" value="Prokaryotic type KH domain (KH-domain type II)"/>
    <property type="match status" value="1"/>
</dbReference>
<dbReference type="RefSeq" id="WP_151969679.1">
    <property type="nucleotide sequence ID" value="NZ_AP019860.1"/>
</dbReference>
<dbReference type="HAMAP" id="MF_01309_B">
    <property type="entry name" value="Ribosomal_uS3_B"/>
    <property type="match status" value="1"/>
</dbReference>
<feature type="domain" description="KH type-2" evidence="9">
    <location>
        <begin position="40"/>
        <end position="118"/>
    </location>
</feature>
<sequence>MGQKVNPTGFRIGITENWRSRWYANKKQDFSKYLLEDHKLRKHIKKNYGFSNIPKIEIERTQKRVNIILHTARPGLIIGRKGANVDKLREELGTFISSQKENGQQKDREVNIEIREIKVAEVDAQLVAENVADQLVKRANFRRTMKKAMDIAMDKGVLGIKLQVSGRLGGAEMARTERTGQGKVPLQSLNEHVSYGFAEAYTTYGTIGVKVWIYLGPYGKEVVFHGSHAEKTKVSQKSARKNKRKS</sequence>
<dbReference type="GO" id="GO:0003729">
    <property type="term" value="F:mRNA binding"/>
    <property type="evidence" value="ECO:0007669"/>
    <property type="project" value="UniProtKB-UniRule"/>
</dbReference>
<dbReference type="FunFam" id="3.30.300.20:FF:000001">
    <property type="entry name" value="30S ribosomal protein S3"/>
    <property type="match status" value="1"/>
</dbReference>
<evidence type="ECO:0000256" key="2">
    <source>
        <dbReference type="ARBA" id="ARBA00022730"/>
    </source>
</evidence>
<evidence type="ECO:0000256" key="6">
    <source>
        <dbReference type="ARBA" id="ARBA00024998"/>
    </source>
</evidence>
<dbReference type="InterPro" id="IPR004087">
    <property type="entry name" value="KH_dom"/>
</dbReference>
<comment type="subunit">
    <text evidence="8">Part of the 30S ribosomal subunit. Forms a tight complex with proteins S10 and S14.</text>
</comment>
<dbReference type="GO" id="GO:0022627">
    <property type="term" value="C:cytosolic small ribosomal subunit"/>
    <property type="evidence" value="ECO:0007669"/>
    <property type="project" value="TreeGrafter"/>
</dbReference>
<keyword evidence="5 8" id="KW-0687">Ribonucleoprotein</keyword>
<reference evidence="10 11" key="1">
    <citation type="submission" date="2019-08" db="EMBL/GenBank/DDBJ databases">
        <title>Complete genome sequence of Candidatus Uab amorphum.</title>
        <authorList>
            <person name="Shiratori T."/>
            <person name="Suzuki S."/>
            <person name="Kakizawa Y."/>
            <person name="Ishida K."/>
        </authorList>
    </citation>
    <scope>NUCLEOTIDE SEQUENCE [LARGE SCALE GENOMIC DNA]</scope>
    <source>
        <strain evidence="10 11">SRT547</strain>
    </source>
</reference>
<evidence type="ECO:0000259" key="9">
    <source>
        <dbReference type="PROSITE" id="PS50823"/>
    </source>
</evidence>
<dbReference type="PANTHER" id="PTHR11760:SF19">
    <property type="entry name" value="SMALL RIBOSOMAL SUBUNIT PROTEIN US3C"/>
    <property type="match status" value="1"/>
</dbReference>